<dbReference type="PANTHER" id="PTHR46211">
    <property type="entry name" value="GLYCEROPHOSPHORYL DIESTER PHOSPHODIESTERASE"/>
    <property type="match status" value="1"/>
</dbReference>
<dbReference type="PROSITE" id="PS51704">
    <property type="entry name" value="GP_PDE"/>
    <property type="match status" value="1"/>
</dbReference>
<organism evidence="2 3">
    <name type="scientific">Brachybacterium sacelli</name>
    <dbReference type="NCBI Taxonomy" id="173364"/>
    <lineage>
        <taxon>Bacteria</taxon>
        <taxon>Bacillati</taxon>
        <taxon>Actinomycetota</taxon>
        <taxon>Actinomycetes</taxon>
        <taxon>Micrococcales</taxon>
        <taxon>Dermabacteraceae</taxon>
        <taxon>Brachybacterium</taxon>
    </lineage>
</organism>
<dbReference type="RefSeq" id="WP_209900438.1">
    <property type="nucleotide sequence ID" value="NZ_BAAAJW010000002.1"/>
</dbReference>
<name>A0ABS4WYS5_9MICO</name>
<evidence type="ECO:0000259" key="1">
    <source>
        <dbReference type="PROSITE" id="PS51704"/>
    </source>
</evidence>
<dbReference type="SUPFAM" id="SSF51695">
    <property type="entry name" value="PLC-like phosphodiesterases"/>
    <property type="match status" value="1"/>
</dbReference>
<proteinExistence type="predicted"/>
<protein>
    <submittedName>
        <fullName evidence="2">Glycerophosphoryl diester phosphodiesterase</fullName>
        <ecNumber evidence="2">3.1.4.46</ecNumber>
    </submittedName>
</protein>
<reference evidence="2 3" key="1">
    <citation type="submission" date="2021-03" db="EMBL/GenBank/DDBJ databases">
        <title>Sequencing the genomes of 1000 actinobacteria strains.</title>
        <authorList>
            <person name="Klenk H.-P."/>
        </authorList>
    </citation>
    <scope>NUCLEOTIDE SEQUENCE [LARGE SCALE GENOMIC DNA]</scope>
    <source>
        <strain evidence="2 3">DSM 14566</strain>
    </source>
</reference>
<dbReference type="Pfam" id="PF03009">
    <property type="entry name" value="GDPD"/>
    <property type="match status" value="1"/>
</dbReference>
<dbReference type="EC" id="3.1.4.46" evidence="2"/>
<dbReference type="InterPro" id="IPR030395">
    <property type="entry name" value="GP_PDE_dom"/>
</dbReference>
<keyword evidence="2" id="KW-0378">Hydrolase</keyword>
<sequence>MGHRGAMAHAPENSLESYALAEEIGVDEIELDVRLSADEELFLLHDATLDRTAGDDSARGRGPAAEMTLAELQAVVLDSGRGVVSLAEMYDATSTVIQLEIKAPETVKHLADFFAARPEAAARTYLMSFDADALREASERMPDIRRGIIRHSVETANAFDGGWEGLVKYTRASRFATGFEGLSEEIADAVRERGLELHVWPLRTIEHMRRAVALGADGTTSDDPATAQQWLREVGP</sequence>
<dbReference type="Proteomes" id="UP001519290">
    <property type="component" value="Unassembled WGS sequence"/>
</dbReference>
<accession>A0ABS4WYS5</accession>
<evidence type="ECO:0000313" key="3">
    <source>
        <dbReference type="Proteomes" id="UP001519290"/>
    </source>
</evidence>
<keyword evidence="3" id="KW-1185">Reference proteome</keyword>
<dbReference type="GO" id="GO:0008889">
    <property type="term" value="F:glycerophosphodiester phosphodiesterase activity"/>
    <property type="evidence" value="ECO:0007669"/>
    <property type="project" value="UniProtKB-EC"/>
</dbReference>
<gene>
    <name evidence="2" type="ORF">JOF43_001314</name>
</gene>
<dbReference type="EMBL" id="JAGIOD010000001">
    <property type="protein sequence ID" value="MBP2381357.1"/>
    <property type="molecule type" value="Genomic_DNA"/>
</dbReference>
<comment type="caution">
    <text evidence="2">The sequence shown here is derived from an EMBL/GenBank/DDBJ whole genome shotgun (WGS) entry which is preliminary data.</text>
</comment>
<dbReference type="PANTHER" id="PTHR46211:SF1">
    <property type="entry name" value="GLYCEROPHOSPHODIESTER PHOSPHODIESTERASE, CYTOPLASMIC"/>
    <property type="match status" value="1"/>
</dbReference>
<dbReference type="Gene3D" id="3.20.20.190">
    <property type="entry name" value="Phosphatidylinositol (PI) phosphodiesterase"/>
    <property type="match status" value="1"/>
</dbReference>
<evidence type="ECO:0000313" key="2">
    <source>
        <dbReference type="EMBL" id="MBP2381357.1"/>
    </source>
</evidence>
<dbReference type="InterPro" id="IPR017946">
    <property type="entry name" value="PLC-like_Pdiesterase_TIM-brl"/>
</dbReference>
<feature type="domain" description="GP-PDE" evidence="1">
    <location>
        <begin position="1"/>
        <end position="231"/>
    </location>
</feature>